<dbReference type="Proteomes" id="UP000583929">
    <property type="component" value="Unassembled WGS sequence"/>
</dbReference>
<sequence length="136" mass="15357">MASSSPLQMTGTDSEVLEKLEEIFIELTEEEVLKGNRNTTTFTKQSWKRIKEELYAQAKRSLVKEIRTPNKTCGTYRLQSFDIFRFIVYDSIDSQILQKLCLLRTSTGCNHVNPEVSMATTSGSGLATGRMCFEGT</sequence>
<protein>
    <recommendedName>
        <fullName evidence="1">Myb/SANT-like domain-containing protein</fullName>
    </recommendedName>
</protein>
<proteinExistence type="predicted"/>
<keyword evidence="3" id="KW-1185">Reference proteome</keyword>
<evidence type="ECO:0000259" key="1">
    <source>
        <dbReference type="Pfam" id="PF12776"/>
    </source>
</evidence>
<dbReference type="Pfam" id="PF12776">
    <property type="entry name" value="Myb_DNA-bind_3"/>
    <property type="match status" value="1"/>
</dbReference>
<dbReference type="InterPro" id="IPR024752">
    <property type="entry name" value="Myb/SANT-like_dom"/>
</dbReference>
<dbReference type="EMBL" id="JAATIQ010000101">
    <property type="protein sequence ID" value="KAF4382488.1"/>
    <property type="molecule type" value="Genomic_DNA"/>
</dbReference>
<dbReference type="AlphaFoldDB" id="A0A7J6GI17"/>
<evidence type="ECO:0000313" key="2">
    <source>
        <dbReference type="EMBL" id="KAF4382488.1"/>
    </source>
</evidence>
<name>A0A7J6GI17_CANSA</name>
<comment type="caution">
    <text evidence="2">The sequence shown here is derived from an EMBL/GenBank/DDBJ whole genome shotgun (WGS) entry which is preliminary data.</text>
</comment>
<gene>
    <name evidence="2" type="ORF">G4B88_011440</name>
</gene>
<feature type="domain" description="Myb/SANT-like" evidence="1">
    <location>
        <begin position="20"/>
        <end position="60"/>
    </location>
</feature>
<accession>A0A7J6GI17</accession>
<organism evidence="2 3">
    <name type="scientific">Cannabis sativa</name>
    <name type="common">Hemp</name>
    <name type="synonym">Marijuana</name>
    <dbReference type="NCBI Taxonomy" id="3483"/>
    <lineage>
        <taxon>Eukaryota</taxon>
        <taxon>Viridiplantae</taxon>
        <taxon>Streptophyta</taxon>
        <taxon>Embryophyta</taxon>
        <taxon>Tracheophyta</taxon>
        <taxon>Spermatophyta</taxon>
        <taxon>Magnoliopsida</taxon>
        <taxon>eudicotyledons</taxon>
        <taxon>Gunneridae</taxon>
        <taxon>Pentapetalae</taxon>
        <taxon>rosids</taxon>
        <taxon>fabids</taxon>
        <taxon>Rosales</taxon>
        <taxon>Cannabaceae</taxon>
        <taxon>Cannabis</taxon>
    </lineage>
</organism>
<reference evidence="2 3" key="1">
    <citation type="journal article" date="2020" name="bioRxiv">
        <title>Sequence and annotation of 42 cannabis genomes reveals extensive copy number variation in cannabinoid synthesis and pathogen resistance genes.</title>
        <authorList>
            <person name="Mckernan K.J."/>
            <person name="Helbert Y."/>
            <person name="Kane L.T."/>
            <person name="Ebling H."/>
            <person name="Zhang L."/>
            <person name="Liu B."/>
            <person name="Eaton Z."/>
            <person name="Mclaughlin S."/>
            <person name="Kingan S."/>
            <person name="Baybayan P."/>
            <person name="Concepcion G."/>
            <person name="Jordan M."/>
            <person name="Riva A."/>
            <person name="Barbazuk W."/>
            <person name="Harkins T."/>
        </authorList>
    </citation>
    <scope>NUCLEOTIDE SEQUENCE [LARGE SCALE GENOMIC DNA]</scope>
    <source>
        <strain evidence="3">cv. Jamaican Lion 4</strain>
        <tissue evidence="2">Leaf</tissue>
    </source>
</reference>
<evidence type="ECO:0000313" key="3">
    <source>
        <dbReference type="Proteomes" id="UP000583929"/>
    </source>
</evidence>